<proteinExistence type="predicted"/>
<feature type="region of interest" description="Disordered" evidence="1">
    <location>
        <begin position="76"/>
        <end position="116"/>
    </location>
</feature>
<keyword evidence="2" id="KW-0812">Transmembrane</keyword>
<evidence type="ECO:0000313" key="3">
    <source>
        <dbReference type="EMBL" id="RJO68270.1"/>
    </source>
</evidence>
<protein>
    <submittedName>
        <fullName evidence="3">Uncharacterized protein</fullName>
    </submittedName>
</protein>
<accession>A0A3A4K5S0</accession>
<dbReference type="AlphaFoldDB" id="A0A3A4K5S0"/>
<keyword evidence="2" id="KW-0472">Membrane</keyword>
<dbReference type="EMBL" id="QZFU01000055">
    <property type="protein sequence ID" value="RJO68270.1"/>
    <property type="molecule type" value="Genomic_DNA"/>
</dbReference>
<evidence type="ECO:0000256" key="2">
    <source>
        <dbReference type="SAM" id="Phobius"/>
    </source>
</evidence>
<keyword evidence="4" id="KW-1185">Reference proteome</keyword>
<comment type="caution">
    <text evidence="3">The sequence shown here is derived from an EMBL/GenBank/DDBJ whole genome shotgun (WGS) entry which is preliminary data.</text>
</comment>
<gene>
    <name evidence="3" type="ORF">D5S18_33125</name>
</gene>
<keyword evidence="2" id="KW-1133">Transmembrane helix</keyword>
<evidence type="ECO:0000256" key="1">
    <source>
        <dbReference type="SAM" id="MobiDB-lite"/>
    </source>
</evidence>
<evidence type="ECO:0000313" key="4">
    <source>
        <dbReference type="Proteomes" id="UP000266677"/>
    </source>
</evidence>
<feature type="region of interest" description="Disordered" evidence="1">
    <location>
        <begin position="1"/>
        <end position="36"/>
    </location>
</feature>
<reference evidence="3 4" key="1">
    <citation type="submission" date="2018-09" db="EMBL/GenBank/DDBJ databases">
        <title>YIM PH21274 draft genome.</title>
        <authorList>
            <person name="Miao C."/>
        </authorList>
    </citation>
    <scope>NUCLEOTIDE SEQUENCE [LARGE SCALE GENOMIC DNA]</scope>
    <source>
        <strain evidence="3 4">YIM PH 21724</strain>
    </source>
</reference>
<feature type="compositionally biased region" description="Pro residues" evidence="1">
    <location>
        <begin position="1"/>
        <end position="23"/>
    </location>
</feature>
<sequence length="266" mass="28637">MQQPFPSPPPYQQPPAYPQPPAYQPNQAYQPSNPYYQANPVAPKSNAGVFIGVVLGLVVLLGLGIGAVAYVTRDKESTNAAEDTFPTLPPETTFPPTNLPTPTFGRPTGAPKSPTGARLGYAEYGGKDWDFKYADIALHADWVSGRDHDTCASIEKQGKLTALGCTYAAELVYKAEGGGLMLTQFILGMADADKAAAAMGKFSDRDLSLRKGTFVDNFTTGKWKDGSQKSFVVITIATAKDAVDPALVQKYLHYRNADTLGALIWR</sequence>
<feature type="compositionally biased region" description="Pro residues" evidence="1">
    <location>
        <begin position="87"/>
        <end position="99"/>
    </location>
</feature>
<feature type="transmembrane region" description="Helical" evidence="2">
    <location>
        <begin position="49"/>
        <end position="71"/>
    </location>
</feature>
<organism evidence="3 4">
    <name type="scientific">Nocardia panacis</name>
    <dbReference type="NCBI Taxonomy" id="2340916"/>
    <lineage>
        <taxon>Bacteria</taxon>
        <taxon>Bacillati</taxon>
        <taxon>Actinomycetota</taxon>
        <taxon>Actinomycetes</taxon>
        <taxon>Mycobacteriales</taxon>
        <taxon>Nocardiaceae</taxon>
        <taxon>Nocardia</taxon>
    </lineage>
</organism>
<dbReference type="Proteomes" id="UP000266677">
    <property type="component" value="Unassembled WGS sequence"/>
</dbReference>
<name>A0A3A4K5S0_9NOCA</name>